<dbReference type="GO" id="GO:0004467">
    <property type="term" value="F:long-chain fatty acid-CoA ligase activity"/>
    <property type="evidence" value="ECO:0007669"/>
    <property type="project" value="UniProtKB-EC"/>
</dbReference>
<protein>
    <recommendedName>
        <fullName evidence="6">AMP-dependent synthetase/ligase domain-containing protein</fullName>
    </recommendedName>
</protein>
<proteinExistence type="inferred from homology"/>
<dbReference type="InterPro" id="IPR020845">
    <property type="entry name" value="AMP-binding_CS"/>
</dbReference>
<reference evidence="7" key="1">
    <citation type="submission" date="2010-11" db="EMBL/GenBank/DDBJ databases">
        <authorList>
            <person name="Suga H."/>
            <person name="Kageyama K."/>
            <person name="Hyakumachi M."/>
        </authorList>
    </citation>
    <scope>NUCLEOTIDE SEQUENCE</scope>
    <source>
        <strain evidence="7">0825009</strain>
    </source>
</reference>
<dbReference type="Gene3D" id="3.40.50.12780">
    <property type="entry name" value="N-terminal domain of ligase-like"/>
    <property type="match status" value="1"/>
</dbReference>
<dbReference type="GO" id="GO:0005524">
    <property type="term" value="F:ATP binding"/>
    <property type="evidence" value="ECO:0007669"/>
    <property type="project" value="UniProtKB-KW"/>
</dbReference>
<sequence>MFHTAPYTIESPGYLKVAGESLPRRHPRAKHGLLERPTDGVRTVFDIVRNSAKLYPHHKTVGTRKLIKMHREFKIIEDKKKEWVYYELGPYNYLNYSQYEQLTIEIGSGLRKLGLSSSSKVYLFGTTSANWISMSHGCASQAIPIVTGYDTLSAKDVQYSLSQTEAEAIYLDPHLLDTADIALENSQVKTVIINTDCIFSGDYEIADFKGKHPQLKVIAFEELIQLGRDNLTEPTPISPSDLFCIMYTSGSTGRPKGCCISHENFVAGTDEISAVTGLLGGIDDFVSDRERVLAYLPLAHIFEMALENLVMYIGGTLGYGNPKTLTDASLRNCHGDMIEFKPTIMVGVPQIWETIRKAVLSRLDCSGIVAKTVFWTALGLKSLAVRYSLPYKGVLDDLVFGRVRQMTGGRLRYILNGSSGIANDTKEFLSLIVAEMLTGYGLTETCANGALGSPFEQTTSAIGPTSPAMDVKLVSIPELGYFTDAGFGPCQGEILVRGPVVFKEYFKNPEATEKAFTRDRWFRTGDIGEFDDRGHLKIIDRVKSLVKMQSGEYIALEKLESIYRTSQAILQVMVHADCEYTRPIVIIMPNTRFLQDKFRGLGFNDDESALSSERVSAYVLKDLQAIAKRSGLTKIETVAGVVVTDLEWTPQSGLVTATMKLNRRFILSYFRDEVEKCMQSLR</sequence>
<evidence type="ECO:0000256" key="5">
    <source>
        <dbReference type="ARBA" id="ARBA00036813"/>
    </source>
</evidence>
<dbReference type="Pfam" id="PF00501">
    <property type="entry name" value="AMP-binding"/>
    <property type="match status" value="1"/>
</dbReference>
<name>A0A7M4BLN5_FUSFU</name>
<dbReference type="PANTHER" id="PTHR43272:SF83">
    <property type="entry name" value="ACYL-COA SYNTHETASE LONG-CHAIN, ISOFORM J"/>
    <property type="match status" value="1"/>
</dbReference>
<evidence type="ECO:0000313" key="7">
    <source>
        <dbReference type="EMBL" id="AEA35027.1"/>
    </source>
</evidence>
<dbReference type="GO" id="GO:0005886">
    <property type="term" value="C:plasma membrane"/>
    <property type="evidence" value="ECO:0007669"/>
    <property type="project" value="TreeGrafter"/>
</dbReference>
<evidence type="ECO:0000256" key="1">
    <source>
        <dbReference type="ARBA" id="ARBA00006432"/>
    </source>
</evidence>
<gene>
    <name evidence="7" type="primary">FUM16</name>
</gene>
<keyword evidence="3" id="KW-0547">Nucleotide-binding</keyword>
<evidence type="ECO:0000256" key="4">
    <source>
        <dbReference type="ARBA" id="ARBA00022840"/>
    </source>
</evidence>
<dbReference type="AlphaFoldDB" id="A0A7M4BLN5"/>
<keyword evidence="4" id="KW-0067">ATP-binding</keyword>
<accession>A0A7M4BLN5</accession>
<keyword evidence="2" id="KW-0436">Ligase</keyword>
<dbReference type="GO" id="GO:0035336">
    <property type="term" value="P:long-chain fatty-acyl-CoA metabolic process"/>
    <property type="evidence" value="ECO:0007669"/>
    <property type="project" value="TreeGrafter"/>
</dbReference>
<comment type="catalytic activity">
    <reaction evidence="5">
        <text>a long-chain fatty acid + ATP + CoA = a long-chain fatty acyl-CoA + AMP + diphosphate</text>
        <dbReference type="Rhea" id="RHEA:15421"/>
        <dbReference type="ChEBI" id="CHEBI:30616"/>
        <dbReference type="ChEBI" id="CHEBI:33019"/>
        <dbReference type="ChEBI" id="CHEBI:57287"/>
        <dbReference type="ChEBI" id="CHEBI:57560"/>
        <dbReference type="ChEBI" id="CHEBI:83139"/>
        <dbReference type="ChEBI" id="CHEBI:456215"/>
        <dbReference type="EC" id="6.2.1.3"/>
    </reaction>
</comment>
<feature type="domain" description="AMP-dependent synthetase/ligase" evidence="6">
    <location>
        <begin position="84"/>
        <end position="506"/>
    </location>
</feature>
<dbReference type="GO" id="GO:0005811">
    <property type="term" value="C:lipid droplet"/>
    <property type="evidence" value="ECO:0007669"/>
    <property type="project" value="TreeGrafter"/>
</dbReference>
<dbReference type="InterPro" id="IPR042099">
    <property type="entry name" value="ANL_N_sf"/>
</dbReference>
<evidence type="ECO:0000256" key="2">
    <source>
        <dbReference type="ARBA" id="ARBA00022598"/>
    </source>
</evidence>
<dbReference type="GO" id="GO:0005783">
    <property type="term" value="C:endoplasmic reticulum"/>
    <property type="evidence" value="ECO:0007669"/>
    <property type="project" value="TreeGrafter"/>
</dbReference>
<dbReference type="PANTHER" id="PTHR43272">
    <property type="entry name" value="LONG-CHAIN-FATTY-ACID--COA LIGASE"/>
    <property type="match status" value="1"/>
</dbReference>
<evidence type="ECO:0000256" key="3">
    <source>
        <dbReference type="ARBA" id="ARBA00022741"/>
    </source>
</evidence>
<dbReference type="SUPFAM" id="SSF56801">
    <property type="entry name" value="Acetyl-CoA synthetase-like"/>
    <property type="match status" value="1"/>
</dbReference>
<dbReference type="PROSITE" id="PS00455">
    <property type="entry name" value="AMP_BINDING"/>
    <property type="match status" value="1"/>
</dbReference>
<organism evidence="7">
    <name type="scientific">Fusarium fujikuroi</name>
    <name type="common">Bakanae and foot rot disease fungus</name>
    <name type="synonym">Gibberella fujikuroi</name>
    <dbReference type="NCBI Taxonomy" id="5127"/>
    <lineage>
        <taxon>Eukaryota</taxon>
        <taxon>Fungi</taxon>
        <taxon>Dikarya</taxon>
        <taxon>Ascomycota</taxon>
        <taxon>Pezizomycotina</taxon>
        <taxon>Sordariomycetes</taxon>
        <taxon>Hypocreomycetidae</taxon>
        <taxon>Hypocreales</taxon>
        <taxon>Nectriaceae</taxon>
        <taxon>Fusarium</taxon>
        <taxon>Fusarium fujikuroi species complex</taxon>
    </lineage>
</organism>
<comment type="similarity">
    <text evidence="1">Belongs to the ATP-dependent AMP-binding enzyme family.</text>
</comment>
<dbReference type="InterPro" id="IPR000873">
    <property type="entry name" value="AMP-dep_synth/lig_dom"/>
</dbReference>
<evidence type="ECO:0000259" key="6">
    <source>
        <dbReference type="Pfam" id="PF00501"/>
    </source>
</evidence>
<dbReference type="EMBL" id="HQ622717">
    <property type="protein sequence ID" value="AEA35027.1"/>
    <property type="molecule type" value="Genomic_DNA"/>
</dbReference>